<sequence>MSVIPWQEEMDVTASLLGPVLLLSTFCHWPHTAGVLLKCILPHLTGKCCAYTLRYRKTASAGPFVNEHRGRKLFQCLQLCYSQKQASKDDGPQSDVCGQREGEDIALIILVLERWESISVARIFTDYMALEDVKRLLLRKSRDENFSSPPSP</sequence>
<dbReference type="Proteomes" id="UP000233556">
    <property type="component" value="Unassembled WGS sequence"/>
</dbReference>
<keyword evidence="2" id="KW-1185">Reference proteome</keyword>
<protein>
    <submittedName>
        <fullName evidence="1">Uncharacterized protein</fullName>
    </submittedName>
</protein>
<organism evidence="1 2">
    <name type="scientific">Limosa lapponica baueri</name>
    <dbReference type="NCBI Taxonomy" id="1758121"/>
    <lineage>
        <taxon>Eukaryota</taxon>
        <taxon>Metazoa</taxon>
        <taxon>Chordata</taxon>
        <taxon>Craniata</taxon>
        <taxon>Vertebrata</taxon>
        <taxon>Euteleostomi</taxon>
        <taxon>Archelosauria</taxon>
        <taxon>Archosauria</taxon>
        <taxon>Dinosauria</taxon>
        <taxon>Saurischia</taxon>
        <taxon>Theropoda</taxon>
        <taxon>Coelurosauria</taxon>
        <taxon>Aves</taxon>
        <taxon>Neognathae</taxon>
        <taxon>Neoaves</taxon>
        <taxon>Charadriiformes</taxon>
        <taxon>Scolopacidae</taxon>
        <taxon>Limosa</taxon>
    </lineage>
</organism>
<proteinExistence type="predicted"/>
<evidence type="ECO:0000313" key="2">
    <source>
        <dbReference type="Proteomes" id="UP000233556"/>
    </source>
</evidence>
<accession>A0A2I0UMQ1</accession>
<reference evidence="2" key="1">
    <citation type="submission" date="2017-11" db="EMBL/GenBank/DDBJ databases">
        <authorList>
            <person name="Lima N.C."/>
            <person name="Parody-Merino A.M."/>
            <person name="Battley P.F."/>
            <person name="Fidler A.E."/>
            <person name="Prosdocimi F."/>
        </authorList>
    </citation>
    <scope>NUCLEOTIDE SEQUENCE [LARGE SCALE GENOMIC DNA]</scope>
</reference>
<evidence type="ECO:0000313" key="1">
    <source>
        <dbReference type="EMBL" id="PKU47336.1"/>
    </source>
</evidence>
<dbReference type="AlphaFoldDB" id="A0A2I0UMQ1"/>
<dbReference type="EMBL" id="KZ505681">
    <property type="protein sequence ID" value="PKU47336.1"/>
    <property type="molecule type" value="Genomic_DNA"/>
</dbReference>
<reference evidence="2" key="2">
    <citation type="submission" date="2017-12" db="EMBL/GenBank/DDBJ databases">
        <title>Genome sequence of the Bar-tailed Godwit (Limosa lapponica baueri).</title>
        <authorList>
            <person name="Lima N.C.B."/>
            <person name="Parody-Merino A.M."/>
            <person name="Battley P.F."/>
            <person name="Fidler A.E."/>
            <person name="Prosdocimi F."/>
        </authorList>
    </citation>
    <scope>NUCLEOTIDE SEQUENCE [LARGE SCALE GENOMIC DNA]</scope>
</reference>
<name>A0A2I0UMQ1_LIMLA</name>
<gene>
    <name evidence="1" type="ORF">llap_2361</name>
</gene>